<dbReference type="NCBIfam" id="TIGR00121">
    <property type="entry name" value="birA_ligase"/>
    <property type="match status" value="1"/>
</dbReference>
<gene>
    <name evidence="3" type="ORF">HYN48_09900</name>
</gene>
<dbReference type="InterPro" id="IPR004143">
    <property type="entry name" value="BPL_LPL_catalytic"/>
</dbReference>
<organism evidence="3 4">
    <name type="scientific">Flavobacterium magnum</name>
    <dbReference type="NCBI Taxonomy" id="2162713"/>
    <lineage>
        <taxon>Bacteria</taxon>
        <taxon>Pseudomonadati</taxon>
        <taxon>Bacteroidota</taxon>
        <taxon>Flavobacteriia</taxon>
        <taxon>Flavobacteriales</taxon>
        <taxon>Flavobacteriaceae</taxon>
        <taxon>Flavobacterium</taxon>
    </lineage>
</organism>
<dbReference type="InterPro" id="IPR004408">
    <property type="entry name" value="Biotin_CoA_COase_ligase"/>
</dbReference>
<dbReference type="SUPFAM" id="SSF55681">
    <property type="entry name" value="Class II aaRS and biotin synthetases"/>
    <property type="match status" value="1"/>
</dbReference>
<dbReference type="PANTHER" id="PTHR12835">
    <property type="entry name" value="BIOTIN PROTEIN LIGASE"/>
    <property type="match status" value="1"/>
</dbReference>
<dbReference type="GO" id="GO:0005737">
    <property type="term" value="C:cytoplasm"/>
    <property type="evidence" value="ECO:0007669"/>
    <property type="project" value="TreeGrafter"/>
</dbReference>
<dbReference type="RefSeq" id="WP_108371220.1">
    <property type="nucleotide sequence ID" value="NZ_CP028811.1"/>
</dbReference>
<dbReference type="GO" id="GO:0004077">
    <property type="term" value="F:biotin--[biotin carboxyl-carrier protein] ligase activity"/>
    <property type="evidence" value="ECO:0007669"/>
    <property type="project" value="InterPro"/>
</dbReference>
<reference evidence="3 4" key="1">
    <citation type="submission" date="2018-04" db="EMBL/GenBank/DDBJ databases">
        <title>Genome sequencing of Flavobacterium sp. HYN0048.</title>
        <authorList>
            <person name="Yi H."/>
            <person name="Baek C."/>
        </authorList>
    </citation>
    <scope>NUCLEOTIDE SEQUENCE [LARGE SCALE GENOMIC DNA]</scope>
    <source>
        <strain evidence="3 4">HYN0048</strain>
    </source>
</reference>
<dbReference type="AlphaFoldDB" id="A0A2S0RFC4"/>
<sequence>MQLIKLSAIDSTNDYLKQLNARNDLKSFTVVTAEVQTAGRGQMGAQWLTEDGKNLITSILIKDVLTETAQVFLLNAAVAVAIVTALKNFDIPDLSIKWPNDILSANKKIGGILIENSFREDGRIDSVIGIGLNVNQTHFPGLPKASSLRNVTGMDWDKHAILESIVAVLKQDAQRNFPAEIWDTYTGLLFRKGLPTAFESDGRQFMGIVSGVSQDGRLQLLLEDESVALFGIKEITMLY</sequence>
<dbReference type="Proteomes" id="UP000244193">
    <property type="component" value="Chromosome"/>
</dbReference>
<keyword evidence="1 3" id="KW-0436">Ligase</keyword>
<dbReference type="OrthoDB" id="9807064at2"/>
<dbReference type="EMBL" id="CP028811">
    <property type="protein sequence ID" value="AWA30376.1"/>
    <property type="molecule type" value="Genomic_DNA"/>
</dbReference>
<evidence type="ECO:0000313" key="3">
    <source>
        <dbReference type="EMBL" id="AWA30376.1"/>
    </source>
</evidence>
<evidence type="ECO:0000259" key="2">
    <source>
        <dbReference type="PROSITE" id="PS51733"/>
    </source>
</evidence>
<evidence type="ECO:0000313" key="4">
    <source>
        <dbReference type="Proteomes" id="UP000244193"/>
    </source>
</evidence>
<proteinExistence type="predicted"/>
<dbReference type="Pfam" id="PF03099">
    <property type="entry name" value="BPL_LplA_LipB"/>
    <property type="match status" value="1"/>
</dbReference>
<dbReference type="PANTHER" id="PTHR12835:SF5">
    <property type="entry name" value="BIOTIN--PROTEIN LIGASE"/>
    <property type="match status" value="1"/>
</dbReference>
<dbReference type="CDD" id="cd16442">
    <property type="entry name" value="BPL"/>
    <property type="match status" value="1"/>
</dbReference>
<evidence type="ECO:0000256" key="1">
    <source>
        <dbReference type="ARBA" id="ARBA00022598"/>
    </source>
</evidence>
<accession>A0A2S0RFC4</accession>
<feature type="domain" description="BPL/LPL catalytic" evidence="2">
    <location>
        <begin position="1"/>
        <end position="173"/>
    </location>
</feature>
<keyword evidence="4" id="KW-1185">Reference proteome</keyword>
<dbReference type="PROSITE" id="PS51733">
    <property type="entry name" value="BPL_LPL_CATALYTIC"/>
    <property type="match status" value="1"/>
</dbReference>
<dbReference type="KEGG" id="fmg:HYN48_09900"/>
<dbReference type="Gene3D" id="3.30.930.10">
    <property type="entry name" value="Bira Bifunctional Protein, Domain 2"/>
    <property type="match status" value="1"/>
</dbReference>
<protein>
    <submittedName>
        <fullName evidence="3">Biotin--[acetyl-CoA-carboxylase] ligase</fullName>
    </submittedName>
</protein>
<name>A0A2S0RFC4_9FLAO</name>
<dbReference type="InterPro" id="IPR045864">
    <property type="entry name" value="aa-tRNA-synth_II/BPL/LPL"/>
</dbReference>